<evidence type="ECO:0000313" key="4">
    <source>
        <dbReference type="EMBL" id="ANG65287.1"/>
    </source>
</evidence>
<dbReference type="SUPFAM" id="SSF53720">
    <property type="entry name" value="ALDH-like"/>
    <property type="match status" value="1"/>
</dbReference>
<evidence type="ECO:0000256" key="1">
    <source>
        <dbReference type="ARBA" id="ARBA00009986"/>
    </source>
</evidence>
<keyword evidence="5" id="KW-1185">Reference proteome</keyword>
<dbReference type="InterPro" id="IPR016162">
    <property type="entry name" value="Ald_DH_N"/>
</dbReference>
<dbReference type="InterPro" id="IPR050740">
    <property type="entry name" value="Aldehyde_DH_Superfamily"/>
</dbReference>
<dbReference type="PANTHER" id="PTHR43353">
    <property type="entry name" value="SUCCINATE-SEMIALDEHYDE DEHYDROGENASE, MITOCHONDRIAL"/>
    <property type="match status" value="1"/>
</dbReference>
<dbReference type="KEGG" id="mars:A8C75_14590"/>
<dbReference type="PANTHER" id="PTHR43353:SF5">
    <property type="entry name" value="SUCCINATE-SEMIALDEHYDE DEHYDROGENASE, MITOCHONDRIAL"/>
    <property type="match status" value="1"/>
</dbReference>
<proteinExistence type="inferred from homology"/>
<dbReference type="InterPro" id="IPR015590">
    <property type="entry name" value="Aldehyde_DH_dom"/>
</dbReference>
<dbReference type="STRING" id="1821621.A8C75_14590"/>
<evidence type="ECO:0000313" key="5">
    <source>
        <dbReference type="Proteomes" id="UP000078070"/>
    </source>
</evidence>
<evidence type="ECO:0000256" key="2">
    <source>
        <dbReference type="ARBA" id="ARBA00023002"/>
    </source>
</evidence>
<keyword evidence="2" id="KW-0560">Oxidoreductase</keyword>
<sequence>MTTDLSQLFPAAADIPAEFQAEGPITQREYLVNGELVQWDGDLAPVKSPIFLRQPDGTLQQAILGSTPLLNADAALQALDSAVSAYDLGQGAWPTMTVAQRIGHVENFLNKMKPQRDAVVRLLMWEIGKNRADSEKEFDRTCDYIVDTINALKALDRRSSRFENEQGTLGQIRRVPLGVALCMGPYNYPLNETFTTLIPALIMGNTVVFKPAKFGVLLIRPLLEAFRDSFPPGVINIIYGRGRETVGALMESGKVDVFAFIGTNKGASDLKKLHPKPHRLRAALGLDAKNPGIVLPDVDLDNAVNECVTGSLSFNGQRCTALKILFVHRSIVDDFVSRFVARMATLKAGMPWEAGVTLTPLPEPGKTEFLTNLLADACSKGAQIMNEQGGTTLETFFCPALLYPVSAEMRVYNEEQFGPIVPVVPYDDLSEVVEYVRSSNFGQQLSLFGRDAKQMARMIDACVNQVGRINLNAQCQRGPDSFPFNGRKDSAEGTLSVSDALRVFSIRTLVAAKDTADSKALIGSIIRDRESSFLSTDYIF</sequence>
<evidence type="ECO:0000259" key="3">
    <source>
        <dbReference type="Pfam" id="PF00171"/>
    </source>
</evidence>
<dbReference type="RefSeq" id="WP_067387348.1">
    <property type="nucleotide sequence ID" value="NZ_CP015839.1"/>
</dbReference>
<dbReference type="CDD" id="cd07082">
    <property type="entry name" value="ALDH_F11_NP-GAPDH"/>
    <property type="match status" value="1"/>
</dbReference>
<dbReference type="Proteomes" id="UP000078070">
    <property type="component" value="Chromosome"/>
</dbReference>
<dbReference type="GO" id="GO:0016620">
    <property type="term" value="F:oxidoreductase activity, acting on the aldehyde or oxo group of donors, NAD or NADP as acceptor"/>
    <property type="evidence" value="ECO:0007669"/>
    <property type="project" value="InterPro"/>
</dbReference>
<dbReference type="InterPro" id="IPR016163">
    <property type="entry name" value="Ald_DH_C"/>
</dbReference>
<dbReference type="Pfam" id="PF00171">
    <property type="entry name" value="Aldedh"/>
    <property type="match status" value="1"/>
</dbReference>
<feature type="domain" description="Aldehyde dehydrogenase" evidence="3">
    <location>
        <begin position="61"/>
        <end position="504"/>
    </location>
</feature>
<reference evidence="5" key="1">
    <citation type="submission" date="2016-05" db="EMBL/GenBank/DDBJ databases">
        <authorList>
            <person name="Baek K."/>
            <person name="Yang S.-J."/>
        </authorList>
    </citation>
    <scope>NUCLEOTIDE SEQUENCE [LARGE SCALE GENOMIC DNA]</scope>
    <source>
        <strain evidence="5">ST58-10</strain>
    </source>
</reference>
<comment type="similarity">
    <text evidence="1">Belongs to the aldehyde dehydrogenase family.</text>
</comment>
<dbReference type="FunFam" id="3.40.605.10:FF:000021">
    <property type="entry name" value="NADP-dependent glyceraldehyde-3-phosphate dehydrogenase"/>
    <property type="match status" value="1"/>
</dbReference>
<dbReference type="Gene3D" id="3.40.309.10">
    <property type="entry name" value="Aldehyde Dehydrogenase, Chain A, domain 2"/>
    <property type="match status" value="1"/>
</dbReference>
<dbReference type="Gene3D" id="3.40.605.10">
    <property type="entry name" value="Aldehyde Dehydrogenase, Chain A, domain 1"/>
    <property type="match status" value="1"/>
</dbReference>
<dbReference type="InterPro" id="IPR016160">
    <property type="entry name" value="Ald_DH_CS_CYS"/>
</dbReference>
<dbReference type="AlphaFoldDB" id="A0A1A9F4Z1"/>
<protein>
    <submittedName>
        <fullName evidence="4">Aldehyde dehydrogenase</fullName>
    </submittedName>
</protein>
<reference evidence="4 5" key="2">
    <citation type="journal article" date="2018" name="Int. J. Syst. Evol. Microbiol.">
        <title>Marinobacterium aestuarii sp. nov., a benzene-degrading marine bacterium isolated from estuary sediment.</title>
        <authorList>
            <person name="Bae S.S."/>
            <person name="Jung J."/>
            <person name="Chung D."/>
            <person name="Baek K."/>
        </authorList>
    </citation>
    <scope>NUCLEOTIDE SEQUENCE [LARGE SCALE GENOMIC DNA]</scope>
    <source>
        <strain evidence="4 5">ST58-10</strain>
    </source>
</reference>
<dbReference type="EMBL" id="CP015839">
    <property type="protein sequence ID" value="ANG65287.1"/>
    <property type="molecule type" value="Genomic_DNA"/>
</dbReference>
<dbReference type="OrthoDB" id="9812625at2"/>
<organism evidence="4 5">
    <name type="scientific">Marinobacterium aestuarii</name>
    <dbReference type="NCBI Taxonomy" id="1821621"/>
    <lineage>
        <taxon>Bacteria</taxon>
        <taxon>Pseudomonadati</taxon>
        <taxon>Pseudomonadota</taxon>
        <taxon>Gammaproteobacteria</taxon>
        <taxon>Oceanospirillales</taxon>
        <taxon>Oceanospirillaceae</taxon>
        <taxon>Marinobacterium</taxon>
    </lineage>
</organism>
<dbReference type="PROSITE" id="PS00070">
    <property type="entry name" value="ALDEHYDE_DEHYDR_CYS"/>
    <property type="match status" value="1"/>
</dbReference>
<accession>A0A1A9F4Z1</accession>
<dbReference type="InterPro" id="IPR016161">
    <property type="entry name" value="Ald_DH/histidinol_DH"/>
</dbReference>
<name>A0A1A9F4Z1_9GAMM</name>
<gene>
    <name evidence="4" type="ORF">A8C75_14590</name>
</gene>